<dbReference type="Proteomes" id="UP000507470">
    <property type="component" value="Unassembled WGS sequence"/>
</dbReference>
<dbReference type="AlphaFoldDB" id="A0A6J8EVB8"/>
<reference evidence="1 2" key="1">
    <citation type="submission" date="2020-06" db="EMBL/GenBank/DDBJ databases">
        <authorList>
            <person name="Li R."/>
            <person name="Bekaert M."/>
        </authorList>
    </citation>
    <scope>NUCLEOTIDE SEQUENCE [LARGE SCALE GENOMIC DNA]</scope>
    <source>
        <strain evidence="2">wild</strain>
    </source>
</reference>
<gene>
    <name evidence="1" type="ORF">MCOR_55131</name>
</gene>
<accession>A0A6J8EVB8</accession>
<evidence type="ECO:0000313" key="2">
    <source>
        <dbReference type="Proteomes" id="UP000507470"/>
    </source>
</evidence>
<name>A0A6J8EVB8_MYTCO</name>
<keyword evidence="2" id="KW-1185">Reference proteome</keyword>
<sequence length="205" mass="24064">MKIYFKDFGIKLKRLQKCITNKKYWRNNNMDGQQNKFVDYFSLKNWEKLSNEEKREHTLEDCKRCNTTYITYSSLHLSSSSLSTAKLEQAARTIMDIVSSRLSRSFVNRLYRERDYLLNIDPDDYSDSKLRNPLLEKFIGDATVDHNPTAEYHVVDSGSNRGKRKLVYTDGFNFTVKFNGLIQMVVYKPAQDRETLSVLCGPLKW</sequence>
<protein>
    <submittedName>
        <fullName evidence="1">Uncharacterized protein</fullName>
    </submittedName>
</protein>
<evidence type="ECO:0000313" key="1">
    <source>
        <dbReference type="EMBL" id="CAC5423131.1"/>
    </source>
</evidence>
<dbReference type="OrthoDB" id="5980153at2759"/>
<dbReference type="EMBL" id="CACVKT020009709">
    <property type="protein sequence ID" value="CAC5423131.1"/>
    <property type="molecule type" value="Genomic_DNA"/>
</dbReference>
<organism evidence="1 2">
    <name type="scientific">Mytilus coruscus</name>
    <name type="common">Sea mussel</name>
    <dbReference type="NCBI Taxonomy" id="42192"/>
    <lineage>
        <taxon>Eukaryota</taxon>
        <taxon>Metazoa</taxon>
        <taxon>Spiralia</taxon>
        <taxon>Lophotrochozoa</taxon>
        <taxon>Mollusca</taxon>
        <taxon>Bivalvia</taxon>
        <taxon>Autobranchia</taxon>
        <taxon>Pteriomorphia</taxon>
        <taxon>Mytilida</taxon>
        <taxon>Mytiloidea</taxon>
        <taxon>Mytilidae</taxon>
        <taxon>Mytilinae</taxon>
        <taxon>Mytilus</taxon>
    </lineage>
</organism>
<proteinExistence type="predicted"/>